<protein>
    <submittedName>
        <fullName evidence="1">Uncharacterized protein</fullName>
    </submittedName>
</protein>
<keyword evidence="2" id="KW-1185">Reference proteome</keyword>
<gene>
    <name evidence="1" type="ORF">LBAT_1355</name>
</gene>
<dbReference type="STRING" id="1600.LBAT_1355"/>
<dbReference type="PIRSF" id="PIRSF021265">
    <property type="entry name" value="DUF956"/>
    <property type="match status" value="1"/>
</dbReference>
<dbReference type="RefSeq" id="WP_060459720.1">
    <property type="nucleotide sequence ID" value="NZ_AP014808.1"/>
</dbReference>
<dbReference type="EMBL" id="AP014808">
    <property type="protein sequence ID" value="BAQ57744.1"/>
    <property type="molecule type" value="Genomic_DNA"/>
</dbReference>
<dbReference type="InterPro" id="IPR010360">
    <property type="entry name" value="DUF956"/>
</dbReference>
<organism evidence="1 2">
    <name type="scientific">Lactobacillus acetotolerans</name>
    <dbReference type="NCBI Taxonomy" id="1600"/>
    <lineage>
        <taxon>Bacteria</taxon>
        <taxon>Bacillati</taxon>
        <taxon>Bacillota</taxon>
        <taxon>Bacilli</taxon>
        <taxon>Lactobacillales</taxon>
        <taxon>Lactobacillaceae</taxon>
        <taxon>Lactobacillus</taxon>
    </lineage>
</organism>
<evidence type="ECO:0000313" key="1">
    <source>
        <dbReference type="EMBL" id="BAQ57744.1"/>
    </source>
</evidence>
<dbReference type="KEGG" id="lae:LBAT_1355"/>
<dbReference type="PATRIC" id="fig|1600.4.peg.1383"/>
<dbReference type="AlphaFoldDB" id="A0A0D6A4V5"/>
<name>A0A0D6A4V5_9LACO</name>
<dbReference type="OrthoDB" id="1646215at2"/>
<dbReference type="Pfam" id="PF06115">
    <property type="entry name" value="DUF956"/>
    <property type="match status" value="1"/>
</dbReference>
<reference evidence="1 2" key="1">
    <citation type="submission" date="2015-03" db="EMBL/GenBank/DDBJ databases">
        <title>Complete genome sequence of Lactobacillus acetotolerans NBRC 13120.</title>
        <authorList>
            <person name="Toh H."/>
            <person name="Morita H."/>
            <person name="Fujita N."/>
        </authorList>
    </citation>
    <scope>NUCLEOTIDE SEQUENCE [LARGE SCALE GENOMIC DNA]</scope>
    <source>
        <strain evidence="1 2">NBRC 13120</strain>
    </source>
</reference>
<evidence type="ECO:0000313" key="2">
    <source>
        <dbReference type="Proteomes" id="UP000035709"/>
    </source>
</evidence>
<proteinExistence type="predicted"/>
<dbReference type="Proteomes" id="UP000035709">
    <property type="component" value="Chromosome"/>
</dbReference>
<sequence length="132" mass="15622">MVKSINTKIDLTGNATWFRGIASYGKMMIGDKAFEFYNERNIGDYVQIPWNEVTYVVADVHFRGKYIPRFEFQTKKNGTFIFSTRDNKKSLRAIRNYVPANNMRRALSFRQKLKQRSRDLVQSIKNIFTHKK</sequence>
<accession>A0A0D6A4V5</accession>